<dbReference type="InterPro" id="IPR002108">
    <property type="entry name" value="ADF-H"/>
</dbReference>
<keyword evidence="3" id="KW-0963">Cytoplasm</keyword>
<accession>A0A1B0FKI2</accession>
<evidence type="ECO:0000256" key="1">
    <source>
        <dbReference type="ARBA" id="ARBA00004245"/>
    </source>
</evidence>
<dbReference type="GO" id="GO:0051015">
    <property type="term" value="F:actin filament binding"/>
    <property type="evidence" value="ECO:0007669"/>
    <property type="project" value="TreeGrafter"/>
</dbReference>
<comment type="subunit">
    <text evidence="7">Interacts with G-actin; ADP-actin form.</text>
</comment>
<comment type="similarity">
    <text evidence="2">Belongs to the actin-binding proteins ADF family. Twinfilin subfamily.</text>
</comment>
<dbReference type="CDD" id="cd11285">
    <property type="entry name" value="ADF_Twf-N_like"/>
    <property type="match status" value="1"/>
</dbReference>
<dbReference type="STRING" id="37546.A0A1B0FKI2"/>
<keyword evidence="10" id="KW-1185">Reference proteome</keyword>
<evidence type="ECO:0000256" key="4">
    <source>
        <dbReference type="ARBA" id="ARBA00022737"/>
    </source>
</evidence>
<organism evidence="9 10">
    <name type="scientific">Glossina morsitans morsitans</name>
    <name type="common">Savannah tsetse fly</name>
    <dbReference type="NCBI Taxonomy" id="37546"/>
    <lineage>
        <taxon>Eukaryota</taxon>
        <taxon>Metazoa</taxon>
        <taxon>Ecdysozoa</taxon>
        <taxon>Arthropoda</taxon>
        <taxon>Hexapoda</taxon>
        <taxon>Insecta</taxon>
        <taxon>Pterygota</taxon>
        <taxon>Neoptera</taxon>
        <taxon>Endopterygota</taxon>
        <taxon>Diptera</taxon>
        <taxon>Brachycera</taxon>
        <taxon>Muscomorpha</taxon>
        <taxon>Hippoboscoidea</taxon>
        <taxon>Glossinidae</taxon>
        <taxon>Glossina</taxon>
    </lineage>
</organism>
<dbReference type="GO" id="GO:0005884">
    <property type="term" value="C:actin filament"/>
    <property type="evidence" value="ECO:0007669"/>
    <property type="project" value="TreeGrafter"/>
</dbReference>
<dbReference type="GO" id="GO:0030042">
    <property type="term" value="P:actin filament depolymerization"/>
    <property type="evidence" value="ECO:0007669"/>
    <property type="project" value="TreeGrafter"/>
</dbReference>
<dbReference type="PhylomeDB" id="A0A1B0FKI2"/>
<reference evidence="9" key="1">
    <citation type="submission" date="2020-05" db="UniProtKB">
        <authorList>
            <consortium name="EnsemblMetazoa"/>
        </authorList>
    </citation>
    <scope>IDENTIFICATION</scope>
    <source>
        <strain evidence="9">Yale</strain>
    </source>
</reference>
<dbReference type="AlphaFoldDB" id="A0A1B0FKI2"/>
<dbReference type="EnsemblMetazoa" id="GMOY004345-RA">
    <property type="protein sequence ID" value="GMOY004345-PA"/>
    <property type="gene ID" value="GMOY004345"/>
</dbReference>
<keyword evidence="6" id="KW-0206">Cytoskeleton</keyword>
<sequence>MNTEPVKELCCSATAEVNKDVERDFEKLVAPVIEDDIPCYILCGLDIKISVGYAWLILSWVPDISSIRQKIVYASTKATLKTEFGTAHIAEEIQASMKDETTWELVI</sequence>
<feature type="domain" description="ADF-H" evidence="8">
    <location>
        <begin position="1"/>
        <end position="107"/>
    </location>
</feature>
<evidence type="ECO:0000256" key="2">
    <source>
        <dbReference type="ARBA" id="ARBA00009557"/>
    </source>
</evidence>
<evidence type="ECO:0000256" key="7">
    <source>
        <dbReference type="ARBA" id="ARBA00038532"/>
    </source>
</evidence>
<name>A0A1B0FKI2_GLOMM</name>
<dbReference type="PANTHER" id="PTHR13759:SF1">
    <property type="entry name" value="TWINFILIN"/>
    <property type="match status" value="1"/>
</dbReference>
<keyword evidence="4" id="KW-0677">Repeat</keyword>
<dbReference type="GO" id="GO:0010976">
    <property type="term" value="P:positive regulation of neuron projection development"/>
    <property type="evidence" value="ECO:0007669"/>
    <property type="project" value="TreeGrafter"/>
</dbReference>
<dbReference type="Pfam" id="PF00241">
    <property type="entry name" value="Cofilin_ADF"/>
    <property type="match status" value="1"/>
</dbReference>
<evidence type="ECO:0000256" key="6">
    <source>
        <dbReference type="ARBA" id="ARBA00023212"/>
    </source>
</evidence>
<protein>
    <recommendedName>
        <fullName evidence="8">ADF-H domain-containing protein</fullName>
    </recommendedName>
</protein>
<dbReference type="GO" id="GO:0010591">
    <property type="term" value="P:regulation of lamellipodium assembly"/>
    <property type="evidence" value="ECO:0007669"/>
    <property type="project" value="TreeGrafter"/>
</dbReference>
<evidence type="ECO:0000313" key="9">
    <source>
        <dbReference type="EnsemblMetazoa" id="GMOY004345-PA"/>
    </source>
</evidence>
<evidence type="ECO:0000313" key="10">
    <source>
        <dbReference type="Proteomes" id="UP000092444"/>
    </source>
</evidence>
<dbReference type="PROSITE" id="PS51263">
    <property type="entry name" value="ADF_H"/>
    <property type="match status" value="1"/>
</dbReference>
<dbReference type="InterPro" id="IPR028458">
    <property type="entry name" value="Twinfilin"/>
</dbReference>
<evidence type="ECO:0000259" key="8">
    <source>
        <dbReference type="PROSITE" id="PS51263"/>
    </source>
</evidence>
<dbReference type="InterPro" id="IPR029006">
    <property type="entry name" value="ADF-H/Gelsolin-like_dom_sf"/>
</dbReference>
<proteinExistence type="inferred from homology"/>
<dbReference type="Proteomes" id="UP000092444">
    <property type="component" value="Unassembled WGS sequence"/>
</dbReference>
<dbReference type="VEuPathDB" id="VectorBase:GMOY004345"/>
<dbReference type="GO" id="GO:0051016">
    <property type="term" value="P:barbed-end actin filament capping"/>
    <property type="evidence" value="ECO:0007669"/>
    <property type="project" value="TreeGrafter"/>
</dbReference>
<dbReference type="GO" id="GO:0030016">
    <property type="term" value="C:myofibril"/>
    <property type="evidence" value="ECO:0007669"/>
    <property type="project" value="TreeGrafter"/>
</dbReference>
<evidence type="ECO:0000256" key="5">
    <source>
        <dbReference type="ARBA" id="ARBA00023203"/>
    </source>
</evidence>
<dbReference type="EMBL" id="CCAG010006344">
    <property type="status" value="NOT_ANNOTATED_CDS"/>
    <property type="molecule type" value="Genomic_DNA"/>
</dbReference>
<dbReference type="Gene3D" id="3.40.20.10">
    <property type="entry name" value="Severin"/>
    <property type="match status" value="1"/>
</dbReference>
<dbReference type="PANTHER" id="PTHR13759">
    <property type="entry name" value="TWINFILIN"/>
    <property type="match status" value="1"/>
</dbReference>
<comment type="subcellular location">
    <subcellularLocation>
        <location evidence="1">Cytoplasm</location>
        <location evidence="1">Cytoskeleton</location>
    </subcellularLocation>
</comment>
<dbReference type="GO" id="GO:0003785">
    <property type="term" value="F:actin monomer binding"/>
    <property type="evidence" value="ECO:0007669"/>
    <property type="project" value="TreeGrafter"/>
</dbReference>
<dbReference type="SUPFAM" id="SSF55753">
    <property type="entry name" value="Actin depolymerizing proteins"/>
    <property type="match status" value="1"/>
</dbReference>
<keyword evidence="5" id="KW-0009">Actin-binding</keyword>
<evidence type="ECO:0000256" key="3">
    <source>
        <dbReference type="ARBA" id="ARBA00022490"/>
    </source>
</evidence>